<keyword evidence="3" id="KW-0804">Transcription</keyword>
<keyword evidence="1" id="KW-0805">Transcription regulation</keyword>
<accession>A0A7K3LLM4</accession>
<proteinExistence type="predicted"/>
<evidence type="ECO:0000259" key="4">
    <source>
        <dbReference type="PROSITE" id="PS50995"/>
    </source>
</evidence>
<evidence type="ECO:0000313" key="5">
    <source>
        <dbReference type="EMBL" id="NDK89155.1"/>
    </source>
</evidence>
<dbReference type="PROSITE" id="PS50995">
    <property type="entry name" value="HTH_MARR_2"/>
    <property type="match status" value="1"/>
</dbReference>
<dbReference type="Pfam" id="PF01047">
    <property type="entry name" value="MarR"/>
    <property type="match status" value="1"/>
</dbReference>
<dbReference type="SMART" id="SM00347">
    <property type="entry name" value="HTH_MARR"/>
    <property type="match status" value="1"/>
</dbReference>
<dbReference type="InterPro" id="IPR036390">
    <property type="entry name" value="WH_DNA-bd_sf"/>
</dbReference>
<dbReference type="AlphaFoldDB" id="A0A7K3LLM4"/>
<dbReference type="EMBL" id="JAADZU010000013">
    <property type="protein sequence ID" value="NDK89155.1"/>
    <property type="molecule type" value="Genomic_DNA"/>
</dbReference>
<keyword evidence="6" id="KW-1185">Reference proteome</keyword>
<comment type="caution">
    <text evidence="5">The sequence shown here is derived from an EMBL/GenBank/DDBJ whole genome shotgun (WGS) entry which is preliminary data.</text>
</comment>
<dbReference type="InterPro" id="IPR036388">
    <property type="entry name" value="WH-like_DNA-bd_sf"/>
</dbReference>
<gene>
    <name evidence="5" type="ORF">GYA93_06095</name>
</gene>
<dbReference type="PANTHER" id="PTHR39515">
    <property type="entry name" value="CONSERVED PROTEIN"/>
    <property type="match status" value="1"/>
</dbReference>
<evidence type="ECO:0000313" key="6">
    <source>
        <dbReference type="Proteomes" id="UP000466307"/>
    </source>
</evidence>
<sequence>MTSPDVLDVASDLRLTLGGLIRRLRTIRSPDDPSVPETSVLARLDREGPTTAADLARSEQVTPQSMGATITGLLGRELIARQPDPDDGRRVLVHLTPAGCAALTDRRNTRTRALADALGTTLTDDELDTVAAALPLLARAVDALQVPPTPDPRR</sequence>
<dbReference type="PANTHER" id="PTHR39515:SF2">
    <property type="entry name" value="HTH-TYPE TRANSCRIPTIONAL REGULATOR RV0880"/>
    <property type="match status" value="1"/>
</dbReference>
<reference evidence="5 6" key="1">
    <citation type="submission" date="2020-01" db="EMBL/GenBank/DDBJ databases">
        <title>Investigation of new actinobacteria for the biodesulphurisation of diesel fuel.</title>
        <authorList>
            <person name="Athi Narayanan S.M."/>
        </authorList>
    </citation>
    <scope>NUCLEOTIDE SEQUENCE [LARGE SCALE GENOMIC DNA]</scope>
    <source>
        <strain evidence="5 6">213E</strain>
    </source>
</reference>
<dbReference type="GO" id="GO:0003677">
    <property type="term" value="F:DNA binding"/>
    <property type="evidence" value="ECO:0007669"/>
    <property type="project" value="UniProtKB-KW"/>
</dbReference>
<feature type="domain" description="HTH marR-type" evidence="4">
    <location>
        <begin position="10"/>
        <end position="139"/>
    </location>
</feature>
<evidence type="ECO:0000256" key="1">
    <source>
        <dbReference type="ARBA" id="ARBA00023015"/>
    </source>
</evidence>
<dbReference type="Proteomes" id="UP000466307">
    <property type="component" value="Unassembled WGS sequence"/>
</dbReference>
<name>A0A7K3LLM4_9ACTN</name>
<dbReference type="SUPFAM" id="SSF46785">
    <property type="entry name" value="Winged helix' DNA-binding domain"/>
    <property type="match status" value="1"/>
</dbReference>
<dbReference type="Gene3D" id="1.10.10.10">
    <property type="entry name" value="Winged helix-like DNA-binding domain superfamily/Winged helix DNA-binding domain"/>
    <property type="match status" value="1"/>
</dbReference>
<dbReference type="InterPro" id="IPR052526">
    <property type="entry name" value="HTH-type_Bedaq_tolerance"/>
</dbReference>
<evidence type="ECO:0000256" key="2">
    <source>
        <dbReference type="ARBA" id="ARBA00023125"/>
    </source>
</evidence>
<evidence type="ECO:0000256" key="3">
    <source>
        <dbReference type="ARBA" id="ARBA00023163"/>
    </source>
</evidence>
<keyword evidence="2" id="KW-0238">DNA-binding</keyword>
<dbReference type="InterPro" id="IPR000835">
    <property type="entry name" value="HTH_MarR-typ"/>
</dbReference>
<dbReference type="GO" id="GO:0003700">
    <property type="term" value="F:DNA-binding transcription factor activity"/>
    <property type="evidence" value="ECO:0007669"/>
    <property type="project" value="InterPro"/>
</dbReference>
<protein>
    <submittedName>
        <fullName evidence="5">MarR family transcriptional regulator</fullName>
    </submittedName>
</protein>
<organism evidence="5 6">
    <name type="scientific">Gordonia desulfuricans</name>
    <dbReference type="NCBI Taxonomy" id="89051"/>
    <lineage>
        <taxon>Bacteria</taxon>
        <taxon>Bacillati</taxon>
        <taxon>Actinomycetota</taxon>
        <taxon>Actinomycetes</taxon>
        <taxon>Mycobacteriales</taxon>
        <taxon>Gordoniaceae</taxon>
        <taxon>Gordonia</taxon>
    </lineage>
</organism>
<dbReference type="InterPro" id="IPR023187">
    <property type="entry name" value="Tscrpt_reg_MarR-type_CS"/>
</dbReference>
<dbReference type="PROSITE" id="PS01117">
    <property type="entry name" value="HTH_MARR_1"/>
    <property type="match status" value="1"/>
</dbReference>
<dbReference type="RefSeq" id="WP_059037439.1">
    <property type="nucleotide sequence ID" value="NZ_JAADZU010000013.1"/>
</dbReference>